<sequence length="91" mass="10388">MIEARYGRKPKRTRRKAALLDHVVEEIFNARRILASDEIIEVVEERWQGQVGTMVVALALTREAVIGVERDDNAWTVLVACHVDPHAVDFH</sequence>
<dbReference type="Proteomes" id="UP000033519">
    <property type="component" value="Unassembled WGS sequence"/>
</dbReference>
<evidence type="ECO:0000313" key="1">
    <source>
        <dbReference type="EMBL" id="KKC33889.1"/>
    </source>
</evidence>
<keyword evidence="2" id="KW-1185">Reference proteome</keyword>
<comment type="caution">
    <text evidence="1">The sequence shown here is derived from an EMBL/GenBank/DDBJ whole genome shotgun (WGS) entry which is preliminary data.</text>
</comment>
<dbReference type="EMBL" id="LAPV01000074">
    <property type="protein sequence ID" value="KKC33889.1"/>
    <property type="molecule type" value="Genomic_DNA"/>
</dbReference>
<protein>
    <submittedName>
        <fullName evidence="1">Uncharacterized protein</fullName>
    </submittedName>
</protein>
<organism evidence="1 2">
    <name type="scientific">Devosia psychrophila</name>
    <dbReference type="NCBI Taxonomy" id="728005"/>
    <lineage>
        <taxon>Bacteria</taxon>
        <taxon>Pseudomonadati</taxon>
        <taxon>Pseudomonadota</taxon>
        <taxon>Alphaproteobacteria</taxon>
        <taxon>Hyphomicrobiales</taxon>
        <taxon>Devosiaceae</taxon>
        <taxon>Devosia</taxon>
    </lineage>
</organism>
<gene>
    <name evidence="1" type="ORF">WH91_06075</name>
</gene>
<name>A0ABR5E0S7_9HYPH</name>
<evidence type="ECO:0000313" key="2">
    <source>
        <dbReference type="Proteomes" id="UP000033519"/>
    </source>
</evidence>
<accession>A0ABR5E0S7</accession>
<reference evidence="1 2" key="1">
    <citation type="submission" date="2015-03" db="EMBL/GenBank/DDBJ databases">
        <authorList>
            <person name="Lepp D."/>
            <person name="Hassan Y.I."/>
            <person name="Li X.-Z."/>
            <person name="Zhou T."/>
        </authorList>
    </citation>
    <scope>NUCLEOTIDE SEQUENCE [LARGE SCALE GENOMIC DNA]</scope>
    <source>
        <strain evidence="1 2">Cr7-05</strain>
    </source>
</reference>
<proteinExistence type="predicted"/>